<dbReference type="GO" id="GO:0022857">
    <property type="term" value="F:transmembrane transporter activity"/>
    <property type="evidence" value="ECO:0007669"/>
    <property type="project" value="TreeGrafter"/>
</dbReference>
<dbReference type="Gene3D" id="3.40.50.300">
    <property type="entry name" value="P-loop containing nucleotide triphosphate hydrolases"/>
    <property type="match status" value="1"/>
</dbReference>
<dbReference type="EC" id="3.6.3.-" evidence="6"/>
<dbReference type="PANTHER" id="PTHR24220">
    <property type="entry name" value="IMPORT ATP-BINDING PROTEIN"/>
    <property type="match status" value="1"/>
</dbReference>
<keyword evidence="1" id="KW-0813">Transport</keyword>
<evidence type="ECO:0000256" key="2">
    <source>
        <dbReference type="ARBA" id="ARBA00022741"/>
    </source>
</evidence>
<dbReference type="PANTHER" id="PTHR24220:SF86">
    <property type="entry name" value="ABC TRANSPORTER ABCH.1"/>
    <property type="match status" value="1"/>
</dbReference>
<dbReference type="KEGG" id="amuc:Pan181_42880"/>
<evidence type="ECO:0000313" key="7">
    <source>
        <dbReference type="Proteomes" id="UP000315750"/>
    </source>
</evidence>
<evidence type="ECO:0000256" key="4">
    <source>
        <dbReference type="ARBA" id="ARBA00038388"/>
    </source>
</evidence>
<organism evidence="6 7">
    <name type="scientific">Aeoliella mucimassa</name>
    <dbReference type="NCBI Taxonomy" id="2527972"/>
    <lineage>
        <taxon>Bacteria</taxon>
        <taxon>Pseudomonadati</taxon>
        <taxon>Planctomycetota</taxon>
        <taxon>Planctomycetia</taxon>
        <taxon>Pirellulales</taxon>
        <taxon>Lacipirellulaceae</taxon>
        <taxon>Aeoliella</taxon>
    </lineage>
</organism>
<name>A0A518ATL1_9BACT</name>
<dbReference type="PROSITE" id="PS50893">
    <property type="entry name" value="ABC_TRANSPORTER_2"/>
    <property type="match status" value="1"/>
</dbReference>
<dbReference type="InterPro" id="IPR027417">
    <property type="entry name" value="P-loop_NTPase"/>
</dbReference>
<dbReference type="AlphaFoldDB" id="A0A518ATL1"/>
<dbReference type="EMBL" id="CP036278">
    <property type="protein sequence ID" value="QDU58062.1"/>
    <property type="molecule type" value="Genomic_DNA"/>
</dbReference>
<dbReference type="InterPro" id="IPR017871">
    <property type="entry name" value="ABC_transporter-like_CS"/>
</dbReference>
<evidence type="ECO:0000256" key="1">
    <source>
        <dbReference type="ARBA" id="ARBA00022448"/>
    </source>
</evidence>
<accession>A0A518ATL1</accession>
<evidence type="ECO:0000313" key="6">
    <source>
        <dbReference type="EMBL" id="QDU58062.1"/>
    </source>
</evidence>
<evidence type="ECO:0000256" key="3">
    <source>
        <dbReference type="ARBA" id="ARBA00022840"/>
    </source>
</evidence>
<protein>
    <submittedName>
        <fullName evidence="6">Macrolide export ATP-binding/permease protein MacB</fullName>
        <ecNumber evidence="6">3.6.3.-</ecNumber>
    </submittedName>
</protein>
<keyword evidence="3 6" id="KW-0067">ATP-binding</keyword>
<evidence type="ECO:0000259" key="5">
    <source>
        <dbReference type="PROSITE" id="PS50893"/>
    </source>
</evidence>
<dbReference type="SUPFAM" id="SSF52540">
    <property type="entry name" value="P-loop containing nucleoside triphosphate hydrolases"/>
    <property type="match status" value="1"/>
</dbReference>
<dbReference type="GO" id="GO:0098796">
    <property type="term" value="C:membrane protein complex"/>
    <property type="evidence" value="ECO:0007669"/>
    <property type="project" value="UniProtKB-ARBA"/>
</dbReference>
<keyword evidence="6" id="KW-0378">Hydrolase</keyword>
<dbReference type="GO" id="GO:0016887">
    <property type="term" value="F:ATP hydrolysis activity"/>
    <property type="evidence" value="ECO:0007669"/>
    <property type="project" value="InterPro"/>
</dbReference>
<dbReference type="PROSITE" id="PS00211">
    <property type="entry name" value="ABC_TRANSPORTER_1"/>
    <property type="match status" value="1"/>
</dbReference>
<dbReference type="CDD" id="cd03255">
    <property type="entry name" value="ABC_MJ0796_LolCDE_FtsE"/>
    <property type="match status" value="1"/>
</dbReference>
<dbReference type="FunFam" id="3.40.50.300:FF:000032">
    <property type="entry name" value="Export ABC transporter ATP-binding protein"/>
    <property type="match status" value="1"/>
</dbReference>
<dbReference type="InterPro" id="IPR017911">
    <property type="entry name" value="MacB-like_ATP-bd"/>
</dbReference>
<dbReference type="GO" id="GO:0005524">
    <property type="term" value="F:ATP binding"/>
    <property type="evidence" value="ECO:0007669"/>
    <property type="project" value="UniProtKB-KW"/>
</dbReference>
<feature type="domain" description="ABC transporter" evidence="5">
    <location>
        <begin position="13"/>
        <end position="251"/>
    </location>
</feature>
<keyword evidence="2" id="KW-0547">Nucleotide-binding</keyword>
<dbReference type="Pfam" id="PF00005">
    <property type="entry name" value="ABC_tran"/>
    <property type="match status" value="1"/>
</dbReference>
<dbReference type="Proteomes" id="UP000315750">
    <property type="component" value="Chromosome"/>
</dbReference>
<dbReference type="OrthoDB" id="273392at2"/>
<proteinExistence type="inferred from homology"/>
<sequence>MQTHNEHGSAPPLELTGLTKRFRQGSKEITALDDVSLTVAAGEFVAVMGASGSGKSTLLHLAAGLTDASSGTVRVDGQDLSALSDKQLTHFRRREIGLVFQSLNLVPALTAEENVLLPLYAAADRSHRVKLAGELLDQLGLGDRRTHRPSALSGGEQQRVAIARSLVTEPAIVLADEPTGSLDSTNGQLICQVIRKLNDEQQRTVVIVTHEPSVAIWADRIVVLKDGKLESDFAASSFTGPQELASHYQQITSPTEQTELVHGVV</sequence>
<dbReference type="GO" id="GO:0005886">
    <property type="term" value="C:plasma membrane"/>
    <property type="evidence" value="ECO:0007669"/>
    <property type="project" value="TreeGrafter"/>
</dbReference>
<dbReference type="InterPro" id="IPR003593">
    <property type="entry name" value="AAA+_ATPase"/>
</dbReference>
<gene>
    <name evidence="6" type="primary">macB_2</name>
    <name evidence="6" type="ORF">Pan181_42880</name>
</gene>
<comment type="similarity">
    <text evidence="4">Belongs to the ABC transporter superfamily. Macrolide exporter (TC 3.A.1.122) family.</text>
</comment>
<dbReference type="InterPro" id="IPR003439">
    <property type="entry name" value="ABC_transporter-like_ATP-bd"/>
</dbReference>
<dbReference type="InterPro" id="IPR015854">
    <property type="entry name" value="ABC_transpr_LolD-like"/>
</dbReference>
<reference evidence="6 7" key="1">
    <citation type="submission" date="2019-02" db="EMBL/GenBank/DDBJ databases">
        <title>Deep-cultivation of Planctomycetes and their phenomic and genomic characterization uncovers novel biology.</title>
        <authorList>
            <person name="Wiegand S."/>
            <person name="Jogler M."/>
            <person name="Boedeker C."/>
            <person name="Pinto D."/>
            <person name="Vollmers J."/>
            <person name="Rivas-Marin E."/>
            <person name="Kohn T."/>
            <person name="Peeters S.H."/>
            <person name="Heuer A."/>
            <person name="Rast P."/>
            <person name="Oberbeckmann S."/>
            <person name="Bunk B."/>
            <person name="Jeske O."/>
            <person name="Meyerdierks A."/>
            <person name="Storesund J.E."/>
            <person name="Kallscheuer N."/>
            <person name="Luecker S."/>
            <person name="Lage O.M."/>
            <person name="Pohl T."/>
            <person name="Merkel B.J."/>
            <person name="Hornburger P."/>
            <person name="Mueller R.-W."/>
            <person name="Bruemmer F."/>
            <person name="Labrenz M."/>
            <person name="Spormann A.M."/>
            <person name="Op den Camp H."/>
            <person name="Overmann J."/>
            <person name="Amann R."/>
            <person name="Jetten M.S.M."/>
            <person name="Mascher T."/>
            <person name="Medema M.H."/>
            <person name="Devos D.P."/>
            <person name="Kaster A.-K."/>
            <person name="Ovreas L."/>
            <person name="Rohde M."/>
            <person name="Galperin M.Y."/>
            <person name="Jogler C."/>
        </authorList>
    </citation>
    <scope>NUCLEOTIDE SEQUENCE [LARGE SCALE GENOMIC DNA]</scope>
    <source>
        <strain evidence="6 7">Pan181</strain>
    </source>
</reference>
<dbReference type="RefSeq" id="WP_145249595.1">
    <property type="nucleotide sequence ID" value="NZ_CP036278.1"/>
</dbReference>
<dbReference type="SMART" id="SM00382">
    <property type="entry name" value="AAA"/>
    <property type="match status" value="1"/>
</dbReference>
<keyword evidence="7" id="KW-1185">Reference proteome</keyword>